<dbReference type="Pfam" id="PF14595">
    <property type="entry name" value="Thioredoxin_9"/>
    <property type="match status" value="1"/>
</dbReference>
<dbReference type="OrthoDB" id="6120799at2"/>
<dbReference type="RefSeq" id="WP_079712479.1">
    <property type="nucleotide sequence ID" value="NZ_FUZC01000004.1"/>
</dbReference>
<dbReference type="Gene3D" id="3.40.30.10">
    <property type="entry name" value="Glutaredoxin"/>
    <property type="match status" value="1"/>
</dbReference>
<name>A0A2N0TQV2_9FLAO</name>
<organism evidence="1 2">
    <name type="scientific">Salegentibacter salinarum</name>
    <dbReference type="NCBI Taxonomy" id="447422"/>
    <lineage>
        <taxon>Bacteria</taxon>
        <taxon>Pseudomonadati</taxon>
        <taxon>Bacteroidota</taxon>
        <taxon>Flavobacteriia</taxon>
        <taxon>Flavobacteriales</taxon>
        <taxon>Flavobacteriaceae</taxon>
        <taxon>Salegentibacter</taxon>
    </lineage>
</organism>
<reference evidence="1 2" key="1">
    <citation type="submission" date="2015-10" db="EMBL/GenBank/DDBJ databases">
        <title>Draft genome sequence of Salegentibacter salinarum KCTC 12975.</title>
        <authorList>
            <person name="Lin W."/>
            <person name="Zheng Q."/>
        </authorList>
    </citation>
    <scope>NUCLEOTIDE SEQUENCE [LARGE SCALE GENOMIC DNA]</scope>
    <source>
        <strain evidence="1 2">KCTC 12975</strain>
    </source>
</reference>
<proteinExistence type="predicted"/>
<comment type="caution">
    <text evidence="1">The sequence shown here is derived from an EMBL/GenBank/DDBJ whole genome shotgun (WGS) entry which is preliminary data.</text>
</comment>
<sequence length="195" mass="23184">MNFQEYSIYFKNIIVKPVTAHQPPYDNTDYLNYTKLNWSRMNRWFKTGKLFDDIVEVVKKIDQPQHWIIITEPWCGDAAHNIPFIEMITRENPLITVSYELRDAAPYRIEQYLTNGTQSIPKLIIQNHKGKDLATWGPRPENCQKMYAELLIEKASFEIIKTEIQNWYNLDKGKELQKELEDVLSSTRNYNFNFD</sequence>
<evidence type="ECO:0000313" key="2">
    <source>
        <dbReference type="Proteomes" id="UP000232673"/>
    </source>
</evidence>
<dbReference type="AlphaFoldDB" id="A0A2N0TQV2"/>
<accession>A0A2N0TQV2</accession>
<dbReference type="SUPFAM" id="SSF52833">
    <property type="entry name" value="Thioredoxin-like"/>
    <property type="match status" value="1"/>
</dbReference>
<gene>
    <name evidence="1" type="ORF">APR41_06730</name>
</gene>
<keyword evidence="2" id="KW-1185">Reference proteome</keyword>
<protein>
    <recommendedName>
        <fullName evidence="3">Thioredoxin</fullName>
    </recommendedName>
</protein>
<dbReference type="InterPro" id="IPR036249">
    <property type="entry name" value="Thioredoxin-like_sf"/>
</dbReference>
<dbReference type="Proteomes" id="UP000232673">
    <property type="component" value="Unassembled WGS sequence"/>
</dbReference>
<evidence type="ECO:0008006" key="3">
    <source>
        <dbReference type="Google" id="ProtNLM"/>
    </source>
</evidence>
<dbReference type="EMBL" id="LKTS01000044">
    <property type="protein sequence ID" value="PKD17124.1"/>
    <property type="molecule type" value="Genomic_DNA"/>
</dbReference>
<evidence type="ECO:0000313" key="1">
    <source>
        <dbReference type="EMBL" id="PKD17124.1"/>
    </source>
</evidence>
<dbReference type="STRING" id="447422.SAMN05660903_01371"/>